<feature type="compositionally biased region" description="Basic and acidic residues" evidence="1">
    <location>
        <begin position="11"/>
        <end position="32"/>
    </location>
</feature>
<evidence type="ECO:0000256" key="1">
    <source>
        <dbReference type="SAM" id="MobiDB-lite"/>
    </source>
</evidence>
<feature type="compositionally biased region" description="Basic and acidic residues" evidence="1">
    <location>
        <begin position="281"/>
        <end position="291"/>
    </location>
</feature>
<feature type="compositionally biased region" description="Basic and acidic residues" evidence="1">
    <location>
        <begin position="147"/>
        <end position="158"/>
    </location>
</feature>
<feature type="region of interest" description="Disordered" evidence="1">
    <location>
        <begin position="1"/>
        <end position="169"/>
    </location>
</feature>
<feature type="compositionally biased region" description="Basic and acidic residues" evidence="1">
    <location>
        <begin position="187"/>
        <end position="227"/>
    </location>
</feature>
<name>A0A8H3F6H7_9LECA</name>
<comment type="caution">
    <text evidence="2">The sequence shown here is derived from an EMBL/GenBank/DDBJ whole genome shotgun (WGS) entry which is preliminary data.</text>
</comment>
<dbReference type="EMBL" id="CAJPDS010000015">
    <property type="protein sequence ID" value="CAF9915186.1"/>
    <property type="molecule type" value="Genomic_DNA"/>
</dbReference>
<dbReference type="Proteomes" id="UP000664521">
    <property type="component" value="Unassembled WGS sequence"/>
</dbReference>
<keyword evidence="3" id="KW-1185">Reference proteome</keyword>
<dbReference type="AlphaFoldDB" id="A0A8H3F6H7"/>
<evidence type="ECO:0000313" key="2">
    <source>
        <dbReference type="EMBL" id="CAF9915186.1"/>
    </source>
</evidence>
<protein>
    <submittedName>
        <fullName evidence="2">Uncharacterized protein</fullName>
    </submittedName>
</protein>
<proteinExistence type="predicted"/>
<sequence length="346" mass="38356">MEMNDSAIELKNVDNDRQNSESDSDTAIKSERSVSPTPYVPKFPNLPSGVAWYARQKALGKSNPDSATVPKQQRTSTPKKRAERVVMTEEEKPIPLRRSARNKNESALTHSVPSGEPIESTFAFKTDTPQFQPLGYEPLTNTTVVDGRMDNHESDKDFNTTPFIPPVRPYDAPTGKVWCMPPGEAPVKLEKPEHPTRRLRVNEHRDLVAVRGAKDKAQEETPVKTEEDTTMTEATDNNSTEHPQPKPKQPKPQRPKAKQPKPVPSLVGAGAAHLSNPIPKESAESRYPDHDVPPEVAALLRASAPDYTSEEEREIIRAFLAKVKTDKQAMALSAMLARGEIPGRGR</sequence>
<accession>A0A8H3F6H7</accession>
<gene>
    <name evidence="2" type="ORF">HETSPECPRED_002325</name>
</gene>
<feature type="compositionally biased region" description="Basic residues" evidence="1">
    <location>
        <begin position="248"/>
        <end position="259"/>
    </location>
</feature>
<feature type="region of interest" description="Disordered" evidence="1">
    <location>
        <begin position="185"/>
        <end position="291"/>
    </location>
</feature>
<organism evidence="2 3">
    <name type="scientific">Heterodermia speciosa</name>
    <dbReference type="NCBI Taxonomy" id="116794"/>
    <lineage>
        <taxon>Eukaryota</taxon>
        <taxon>Fungi</taxon>
        <taxon>Dikarya</taxon>
        <taxon>Ascomycota</taxon>
        <taxon>Pezizomycotina</taxon>
        <taxon>Lecanoromycetes</taxon>
        <taxon>OSLEUM clade</taxon>
        <taxon>Lecanoromycetidae</taxon>
        <taxon>Caliciales</taxon>
        <taxon>Physciaceae</taxon>
        <taxon>Heterodermia</taxon>
    </lineage>
</organism>
<feature type="compositionally biased region" description="Polar residues" evidence="1">
    <location>
        <begin position="63"/>
        <end position="76"/>
    </location>
</feature>
<feature type="compositionally biased region" description="Basic and acidic residues" evidence="1">
    <location>
        <begin position="83"/>
        <end position="94"/>
    </location>
</feature>
<evidence type="ECO:0000313" key="3">
    <source>
        <dbReference type="Proteomes" id="UP000664521"/>
    </source>
</evidence>
<reference evidence="2" key="1">
    <citation type="submission" date="2021-03" db="EMBL/GenBank/DDBJ databases">
        <authorList>
            <person name="Tagirdzhanova G."/>
        </authorList>
    </citation>
    <scope>NUCLEOTIDE SEQUENCE</scope>
</reference>